<keyword evidence="3" id="KW-0788">Thiol protease</keyword>
<evidence type="ECO:0000313" key="5">
    <source>
        <dbReference type="Proteomes" id="UP000823201"/>
    </source>
</evidence>
<protein>
    <submittedName>
        <fullName evidence="4">Sortase A</fullName>
        <ecNumber evidence="4">3.4.22.70</ecNumber>
    </submittedName>
</protein>
<keyword evidence="2 4" id="KW-0378">Hydrolase</keyword>
<dbReference type="InterPro" id="IPR005754">
    <property type="entry name" value="Sortase"/>
</dbReference>
<evidence type="ECO:0000256" key="1">
    <source>
        <dbReference type="ARBA" id="ARBA00022670"/>
    </source>
</evidence>
<keyword evidence="5" id="KW-1185">Reference proteome</keyword>
<dbReference type="Pfam" id="PF04203">
    <property type="entry name" value="Sortase"/>
    <property type="match status" value="1"/>
</dbReference>
<dbReference type="GO" id="GO:0016787">
    <property type="term" value="F:hydrolase activity"/>
    <property type="evidence" value="ECO:0007669"/>
    <property type="project" value="UniProtKB-KW"/>
</dbReference>
<sequence length="213" mass="23380">MKRKILIAVLLLTGAILLLSPFIKEGLIARLSSQYNQEHFTSNQLAANNKRQASFKFQSIQPPGLLETVQSGLVVNPKAVIGQLRVPSVGINLPILKGTTSANLLGGATTMRPDQKMGTGNYPLAGHHMREGNLLFGPLMRIRIGARIVITNLKKHYTYQVTERNIVAETDGAVIDQTKTAQVTLVTCDKPTRTPNRLIVVGKLIKETIHQKK</sequence>
<dbReference type="EC" id="3.4.22.70" evidence="4"/>
<reference evidence="4 5" key="1">
    <citation type="submission" date="2021-01" db="EMBL/GenBank/DDBJ databases">
        <title>Genomic Encyclopedia of Type Strains, Phase IV (KMG-IV): sequencing the most valuable type-strain genomes for metagenomic binning, comparative biology and taxonomic classification.</title>
        <authorList>
            <person name="Goeker M."/>
        </authorList>
    </citation>
    <scope>NUCLEOTIDE SEQUENCE [LARGE SCALE GENOMIC DNA]</scope>
    <source>
        <strain evidence="4 5">DSM 100968</strain>
    </source>
</reference>
<dbReference type="Gene3D" id="2.40.260.10">
    <property type="entry name" value="Sortase"/>
    <property type="match status" value="1"/>
</dbReference>
<gene>
    <name evidence="4" type="ORF">JOC27_000350</name>
</gene>
<proteinExistence type="predicted"/>
<evidence type="ECO:0000313" key="4">
    <source>
        <dbReference type="EMBL" id="MBM7656913.1"/>
    </source>
</evidence>
<keyword evidence="1" id="KW-0645">Protease</keyword>
<dbReference type="EMBL" id="JAFBEV010000002">
    <property type="protein sequence ID" value="MBM7656913.1"/>
    <property type="molecule type" value="Genomic_DNA"/>
</dbReference>
<evidence type="ECO:0000256" key="2">
    <source>
        <dbReference type="ARBA" id="ARBA00022801"/>
    </source>
</evidence>
<accession>A0ABS2Q548</accession>
<dbReference type="NCBIfam" id="TIGR01076">
    <property type="entry name" value="sortase_fam"/>
    <property type="match status" value="1"/>
</dbReference>
<dbReference type="RefSeq" id="WP_205005271.1">
    <property type="nucleotide sequence ID" value="NZ_CBCRXA010000002.1"/>
</dbReference>
<organism evidence="4 5">
    <name type="scientific">Sporolactobacillus spathodeae</name>
    <dbReference type="NCBI Taxonomy" id="1465502"/>
    <lineage>
        <taxon>Bacteria</taxon>
        <taxon>Bacillati</taxon>
        <taxon>Bacillota</taxon>
        <taxon>Bacilli</taxon>
        <taxon>Bacillales</taxon>
        <taxon>Sporolactobacillaceae</taxon>
        <taxon>Sporolactobacillus</taxon>
    </lineage>
</organism>
<dbReference type="Proteomes" id="UP000823201">
    <property type="component" value="Unassembled WGS sequence"/>
</dbReference>
<comment type="caution">
    <text evidence="4">The sequence shown here is derived from an EMBL/GenBank/DDBJ whole genome shotgun (WGS) entry which is preliminary data.</text>
</comment>
<dbReference type="InterPro" id="IPR023365">
    <property type="entry name" value="Sortase_dom-sf"/>
</dbReference>
<evidence type="ECO:0000256" key="3">
    <source>
        <dbReference type="ARBA" id="ARBA00022807"/>
    </source>
</evidence>
<dbReference type="InterPro" id="IPR042007">
    <property type="entry name" value="Sortase_A"/>
</dbReference>
<name>A0ABS2Q548_9BACL</name>
<dbReference type="CDD" id="cd06165">
    <property type="entry name" value="Sortase_A"/>
    <property type="match status" value="1"/>
</dbReference>
<dbReference type="SUPFAM" id="SSF63817">
    <property type="entry name" value="Sortase"/>
    <property type="match status" value="1"/>
</dbReference>